<evidence type="ECO:0000256" key="5">
    <source>
        <dbReference type="ARBA" id="ARBA00022723"/>
    </source>
</evidence>
<evidence type="ECO:0000256" key="3">
    <source>
        <dbReference type="ARBA" id="ARBA00022617"/>
    </source>
</evidence>
<dbReference type="GO" id="GO:0016705">
    <property type="term" value="F:oxidoreductase activity, acting on paired donors, with incorporation or reduction of molecular oxygen"/>
    <property type="evidence" value="ECO:0007669"/>
    <property type="project" value="InterPro"/>
</dbReference>
<dbReference type="Proteomes" id="UP001231189">
    <property type="component" value="Unassembled WGS sequence"/>
</dbReference>
<dbReference type="GO" id="GO:0005506">
    <property type="term" value="F:iron ion binding"/>
    <property type="evidence" value="ECO:0007669"/>
    <property type="project" value="InterPro"/>
</dbReference>
<dbReference type="PROSITE" id="PS00086">
    <property type="entry name" value="CYTOCHROME_P450"/>
    <property type="match status" value="1"/>
</dbReference>
<dbReference type="CDD" id="cd20641">
    <property type="entry name" value="CYP709"/>
    <property type="match status" value="1"/>
</dbReference>
<dbReference type="GO" id="GO:0020037">
    <property type="term" value="F:heme binding"/>
    <property type="evidence" value="ECO:0007669"/>
    <property type="project" value="InterPro"/>
</dbReference>
<sequence>MVLLAVLAALLALAISWLWISVVVRLAWQPRAVARMFRDQGVRGPPYRFMRGSTEDIRRMKAEADGVELDVHDHDYLRRILPHFVKWKDQYGGPFVYWFGPKPRICIYDYELVRQILANKYGHFVKNDAHPAVLAIIGKGLILVEGKDWVRHRGVANPAFAMDKLKTMTRTMVSCAECLIKQLEGQAANSKSGEIEIEFSKQFQELTADVISRTAFGSSYKEGKEVFQAQKQLQVISVATLLNLQIPGFKYLPTKRNRCQWMLEKKLQNMLSEMIQCRVASKESGFGDDLLGLMIEACFTKEQGEKQDEMILSIDEIVDECKTFFFAGHETTSHLLTWTLFLLSVYPEWQQRLREEVLRECGKRNPDADMLSKLKEMTMVLLETLRLYCPIIVMMRKPISDVKLGSLNLRKDNEIVIPIPILHRDKEVWGDRANEFDPMRFENGISKAAKIPYAHLGFSIGPRSCIGQNFAMLEAKSMLAMILRKFSFTLSPKYVHAPADLLTLQPKFGLPIILCPLDV</sequence>
<comment type="caution">
    <text evidence="13">The sequence shown here is derived from an EMBL/GenBank/DDBJ whole genome shotgun (WGS) entry which is preliminary data.</text>
</comment>
<evidence type="ECO:0000256" key="4">
    <source>
        <dbReference type="ARBA" id="ARBA00022692"/>
    </source>
</evidence>
<keyword evidence="5 11" id="KW-0479">Metal-binding</keyword>
<name>A0AAD8SEA1_LOLMU</name>
<dbReference type="PRINTS" id="PR00385">
    <property type="entry name" value="P450"/>
</dbReference>
<dbReference type="GO" id="GO:0016020">
    <property type="term" value="C:membrane"/>
    <property type="evidence" value="ECO:0007669"/>
    <property type="project" value="UniProtKB-SubCell"/>
</dbReference>
<evidence type="ECO:0000313" key="14">
    <source>
        <dbReference type="Proteomes" id="UP001231189"/>
    </source>
</evidence>
<keyword evidence="7 12" id="KW-0560">Oxidoreductase</keyword>
<dbReference type="Pfam" id="PF00067">
    <property type="entry name" value="p450"/>
    <property type="match status" value="1"/>
</dbReference>
<keyword evidence="9 12" id="KW-0503">Monooxygenase</keyword>
<dbReference type="Gene3D" id="1.10.630.10">
    <property type="entry name" value="Cytochrome P450"/>
    <property type="match status" value="1"/>
</dbReference>
<dbReference type="PANTHER" id="PTHR24282:SF135">
    <property type="entry name" value="CYTOCHROME P450 709B2"/>
    <property type="match status" value="1"/>
</dbReference>
<evidence type="ECO:0000256" key="6">
    <source>
        <dbReference type="ARBA" id="ARBA00022989"/>
    </source>
</evidence>
<dbReference type="InterPro" id="IPR001128">
    <property type="entry name" value="Cyt_P450"/>
</dbReference>
<proteinExistence type="inferred from homology"/>
<dbReference type="GO" id="GO:0006629">
    <property type="term" value="P:lipid metabolic process"/>
    <property type="evidence" value="ECO:0007669"/>
    <property type="project" value="UniProtKB-ARBA"/>
</dbReference>
<feature type="binding site" description="axial binding residue" evidence="11">
    <location>
        <position position="465"/>
    </location>
    <ligand>
        <name>heme</name>
        <dbReference type="ChEBI" id="CHEBI:30413"/>
    </ligand>
    <ligandPart>
        <name>Fe</name>
        <dbReference type="ChEBI" id="CHEBI:18248"/>
    </ligandPart>
</feature>
<evidence type="ECO:0000256" key="10">
    <source>
        <dbReference type="ARBA" id="ARBA00023136"/>
    </source>
</evidence>
<comment type="subcellular location">
    <subcellularLocation>
        <location evidence="1">Membrane</location>
    </subcellularLocation>
</comment>
<keyword evidence="4" id="KW-0812">Transmembrane</keyword>
<evidence type="ECO:0008006" key="15">
    <source>
        <dbReference type="Google" id="ProtNLM"/>
    </source>
</evidence>
<evidence type="ECO:0000256" key="1">
    <source>
        <dbReference type="ARBA" id="ARBA00004370"/>
    </source>
</evidence>
<keyword evidence="3 11" id="KW-0349">Heme</keyword>
<dbReference type="AlphaFoldDB" id="A0AAD8SEA1"/>
<dbReference type="SUPFAM" id="SSF48264">
    <property type="entry name" value="Cytochrome P450"/>
    <property type="match status" value="1"/>
</dbReference>
<reference evidence="13" key="1">
    <citation type="submission" date="2023-07" db="EMBL/GenBank/DDBJ databases">
        <title>A chromosome-level genome assembly of Lolium multiflorum.</title>
        <authorList>
            <person name="Chen Y."/>
            <person name="Copetti D."/>
            <person name="Kolliker R."/>
            <person name="Studer B."/>
        </authorList>
    </citation>
    <scope>NUCLEOTIDE SEQUENCE</scope>
    <source>
        <strain evidence="13">02402/16</strain>
        <tissue evidence="13">Leaf</tissue>
    </source>
</reference>
<evidence type="ECO:0000256" key="2">
    <source>
        <dbReference type="ARBA" id="ARBA00010617"/>
    </source>
</evidence>
<dbReference type="PRINTS" id="PR00463">
    <property type="entry name" value="EP450I"/>
</dbReference>
<gene>
    <name evidence="13" type="ORF">QYE76_068305</name>
</gene>
<evidence type="ECO:0000256" key="7">
    <source>
        <dbReference type="ARBA" id="ARBA00023002"/>
    </source>
</evidence>
<protein>
    <recommendedName>
        <fullName evidence="15">Cytochrome P450 709B2</fullName>
    </recommendedName>
</protein>
<dbReference type="GO" id="GO:0004497">
    <property type="term" value="F:monooxygenase activity"/>
    <property type="evidence" value="ECO:0007669"/>
    <property type="project" value="UniProtKB-KW"/>
</dbReference>
<dbReference type="InterPro" id="IPR036396">
    <property type="entry name" value="Cyt_P450_sf"/>
</dbReference>
<evidence type="ECO:0000256" key="9">
    <source>
        <dbReference type="ARBA" id="ARBA00023033"/>
    </source>
</evidence>
<evidence type="ECO:0000313" key="13">
    <source>
        <dbReference type="EMBL" id="KAK1650500.1"/>
    </source>
</evidence>
<comment type="cofactor">
    <cofactor evidence="11">
        <name>heme</name>
        <dbReference type="ChEBI" id="CHEBI:30413"/>
    </cofactor>
</comment>
<keyword evidence="8 11" id="KW-0408">Iron</keyword>
<keyword evidence="6" id="KW-1133">Transmembrane helix</keyword>
<dbReference type="InterPro" id="IPR002401">
    <property type="entry name" value="Cyt_P450_E_grp-I"/>
</dbReference>
<accession>A0AAD8SEA1</accession>
<comment type="similarity">
    <text evidence="2 12">Belongs to the cytochrome P450 family.</text>
</comment>
<evidence type="ECO:0000256" key="12">
    <source>
        <dbReference type="RuleBase" id="RU000461"/>
    </source>
</evidence>
<keyword evidence="14" id="KW-1185">Reference proteome</keyword>
<dbReference type="EMBL" id="JAUUTY010000004">
    <property type="protein sequence ID" value="KAK1650500.1"/>
    <property type="molecule type" value="Genomic_DNA"/>
</dbReference>
<dbReference type="InterPro" id="IPR017972">
    <property type="entry name" value="Cyt_P450_CS"/>
</dbReference>
<evidence type="ECO:0000256" key="8">
    <source>
        <dbReference type="ARBA" id="ARBA00023004"/>
    </source>
</evidence>
<keyword evidence="10" id="KW-0472">Membrane</keyword>
<dbReference type="InterPro" id="IPR050665">
    <property type="entry name" value="Cytochrome_P450_Monooxygen"/>
</dbReference>
<evidence type="ECO:0000256" key="11">
    <source>
        <dbReference type="PIRSR" id="PIRSR602401-1"/>
    </source>
</evidence>
<dbReference type="PANTHER" id="PTHR24282">
    <property type="entry name" value="CYTOCHROME P450 FAMILY MEMBER"/>
    <property type="match status" value="1"/>
</dbReference>
<organism evidence="13 14">
    <name type="scientific">Lolium multiflorum</name>
    <name type="common">Italian ryegrass</name>
    <name type="synonym">Lolium perenne subsp. multiflorum</name>
    <dbReference type="NCBI Taxonomy" id="4521"/>
    <lineage>
        <taxon>Eukaryota</taxon>
        <taxon>Viridiplantae</taxon>
        <taxon>Streptophyta</taxon>
        <taxon>Embryophyta</taxon>
        <taxon>Tracheophyta</taxon>
        <taxon>Spermatophyta</taxon>
        <taxon>Magnoliopsida</taxon>
        <taxon>Liliopsida</taxon>
        <taxon>Poales</taxon>
        <taxon>Poaceae</taxon>
        <taxon>BOP clade</taxon>
        <taxon>Pooideae</taxon>
        <taxon>Poodae</taxon>
        <taxon>Poeae</taxon>
        <taxon>Poeae Chloroplast Group 2 (Poeae type)</taxon>
        <taxon>Loliodinae</taxon>
        <taxon>Loliinae</taxon>
        <taxon>Lolium</taxon>
    </lineage>
</organism>